<dbReference type="InterPro" id="IPR007835">
    <property type="entry name" value="MOFRL"/>
</dbReference>
<keyword evidence="5" id="KW-0808">Transferase</keyword>
<dbReference type="Proteomes" id="UP000606786">
    <property type="component" value="Unassembled WGS sequence"/>
</dbReference>
<dbReference type="Gene3D" id="3.40.50.10180">
    <property type="entry name" value="Glycerate kinase, MOFRL-like N-terminal domain"/>
    <property type="match status" value="1"/>
</dbReference>
<dbReference type="InterPro" id="IPR039760">
    <property type="entry name" value="MOFRL_protein"/>
</dbReference>
<evidence type="ECO:0000313" key="11">
    <source>
        <dbReference type="EMBL" id="CAD7000465.1"/>
    </source>
</evidence>
<evidence type="ECO:0000256" key="3">
    <source>
        <dbReference type="ARBA" id="ARBA00012101"/>
    </source>
</evidence>
<keyword evidence="8" id="KW-0067">ATP-binding</keyword>
<feature type="domain" description="MOFRL" evidence="9">
    <location>
        <begin position="378"/>
        <end position="492"/>
    </location>
</feature>
<keyword evidence="7 12" id="KW-0418">Kinase</keyword>
<evidence type="ECO:0000259" key="9">
    <source>
        <dbReference type="Pfam" id="PF05161"/>
    </source>
</evidence>
<dbReference type="GO" id="GO:0005737">
    <property type="term" value="C:cytoplasm"/>
    <property type="evidence" value="ECO:0007669"/>
    <property type="project" value="TreeGrafter"/>
</dbReference>
<gene>
    <name evidence="12" type="primary">GLCTK</name>
    <name evidence="11" type="ORF">CCAP1982_LOCUS8942</name>
</gene>
<evidence type="ECO:0000259" key="10">
    <source>
        <dbReference type="Pfam" id="PF13660"/>
    </source>
</evidence>
<evidence type="ECO:0000256" key="7">
    <source>
        <dbReference type="ARBA" id="ARBA00022777"/>
    </source>
</evidence>
<dbReference type="AlphaFoldDB" id="W8C5D1"/>
<dbReference type="EMBL" id="CAJHJT010000012">
    <property type="protein sequence ID" value="CAD7000465.1"/>
    <property type="molecule type" value="Genomic_DNA"/>
</dbReference>
<dbReference type="EMBL" id="GAMC01004944">
    <property type="protein sequence ID" value="JAC01612.1"/>
    <property type="molecule type" value="mRNA"/>
</dbReference>
<evidence type="ECO:0000256" key="8">
    <source>
        <dbReference type="ARBA" id="ARBA00022840"/>
    </source>
</evidence>
<evidence type="ECO:0000256" key="4">
    <source>
        <dbReference type="ARBA" id="ARBA00020720"/>
    </source>
</evidence>
<reference evidence="12" key="1">
    <citation type="submission" date="2013-07" db="EMBL/GenBank/DDBJ databases">
        <authorList>
            <person name="Geib S."/>
        </authorList>
    </citation>
    <scope>NUCLEOTIDE SEQUENCE</scope>
</reference>
<evidence type="ECO:0000256" key="5">
    <source>
        <dbReference type="ARBA" id="ARBA00022679"/>
    </source>
</evidence>
<keyword evidence="13" id="KW-1185">Reference proteome</keyword>
<evidence type="ECO:0000313" key="13">
    <source>
        <dbReference type="Proteomes" id="UP000606786"/>
    </source>
</evidence>
<evidence type="ECO:0000313" key="12">
    <source>
        <dbReference type="EMBL" id="JAC01612.1"/>
    </source>
</evidence>
<dbReference type="PANTHER" id="PTHR12227">
    <property type="entry name" value="GLYCERATE KINASE"/>
    <property type="match status" value="1"/>
</dbReference>
<dbReference type="Pfam" id="PF13660">
    <property type="entry name" value="DUF4147"/>
    <property type="match status" value="1"/>
</dbReference>
<dbReference type="KEGG" id="ccat:101458876"/>
<sequence>MAAKLQHIQNLRHIFQRSVDSVRPAQLLSESNQYALRPQLSEKDGQQLSINIQGKILDLTHKHCHVVGFGKAVLGMAVQLEKSLDKNLVSGVLSIPMGTRQQFNNMPEMQLSKQTVIDIIEGAPNNQPDEHAFVAAQRIKEVAASMTENDILFVLISGGGSALLPLPRPPLTLTEKMQLVRRLANCGASIDEMNVVRIALSDIKGGRLAAAARNAFAVISFVISDVVGDPVDIIASGPTCSAISKRQTAKEVLEKYALWSYLPAHIRALVESPVAKEQITPGRNNSVYVVGDNRVATAQAVQVALKCGYNPFIASTTVEGEVQDLVCRYKNFLQSICDFRRNKLDENELKKLFPFDARIFQHFLKTLRVCERTEKPLLLILAGEPTVKVSGTGLGGRSQEIALRMARALHENPEFNNVIFLSAGTDGIDGPTPAAGAIGCDLVIRDFLEDSSKNLGDVQAYLQNSDSYNFYKNLKSGEYHVLTGHTGTNVMDIQLLLIL</sequence>
<dbReference type="GeneID" id="101458876"/>
<dbReference type="InterPro" id="IPR025286">
    <property type="entry name" value="MOFRL_assoc_dom"/>
</dbReference>
<organism evidence="12">
    <name type="scientific">Ceratitis capitata</name>
    <name type="common">Mediterranean fruit fly</name>
    <name type="synonym">Tephritis capitata</name>
    <dbReference type="NCBI Taxonomy" id="7213"/>
    <lineage>
        <taxon>Eukaryota</taxon>
        <taxon>Metazoa</taxon>
        <taxon>Ecdysozoa</taxon>
        <taxon>Arthropoda</taxon>
        <taxon>Hexapoda</taxon>
        <taxon>Insecta</taxon>
        <taxon>Pterygota</taxon>
        <taxon>Neoptera</taxon>
        <taxon>Endopterygota</taxon>
        <taxon>Diptera</taxon>
        <taxon>Brachycera</taxon>
        <taxon>Muscomorpha</taxon>
        <taxon>Tephritoidea</taxon>
        <taxon>Tephritidae</taxon>
        <taxon>Ceratitis</taxon>
        <taxon>Ceratitis</taxon>
    </lineage>
</organism>
<dbReference type="InterPro" id="IPR038614">
    <property type="entry name" value="GK_N_sf"/>
</dbReference>
<reference evidence="12" key="2">
    <citation type="journal article" date="2014" name="BMC Genomics">
        <title>A genomic perspective to assessing quality of mass-reared SIT flies used in Mediterranean fruit fly (Ceratitis capitata) eradication in California.</title>
        <authorList>
            <person name="Calla B."/>
            <person name="Hall B."/>
            <person name="Hou S."/>
            <person name="Geib S.M."/>
        </authorList>
    </citation>
    <scope>NUCLEOTIDE SEQUENCE</scope>
</reference>
<dbReference type="FunFam" id="3.40.50.10180:FF:000001">
    <property type="entry name" value="Glycerate kinase"/>
    <property type="match status" value="1"/>
</dbReference>
<proteinExistence type="evidence at transcript level"/>
<feature type="domain" description="MOFRL-associated" evidence="10">
    <location>
        <begin position="11"/>
        <end position="270"/>
    </location>
</feature>
<comment type="catalytic activity">
    <reaction evidence="1">
        <text>(R)-glycerate + ATP = (2R)-3-phosphoglycerate + ADP + H(+)</text>
        <dbReference type="Rhea" id="RHEA:23516"/>
        <dbReference type="ChEBI" id="CHEBI:15378"/>
        <dbReference type="ChEBI" id="CHEBI:16659"/>
        <dbReference type="ChEBI" id="CHEBI:30616"/>
        <dbReference type="ChEBI" id="CHEBI:58272"/>
        <dbReference type="ChEBI" id="CHEBI:456216"/>
        <dbReference type="EC" id="2.7.1.31"/>
    </reaction>
</comment>
<comment type="similarity">
    <text evidence="2">Belongs to the glycerate kinase type-2 family.</text>
</comment>
<dbReference type="EC" id="2.7.1.31" evidence="3"/>
<evidence type="ECO:0000256" key="2">
    <source>
        <dbReference type="ARBA" id="ARBA00005393"/>
    </source>
</evidence>
<dbReference type="Gene3D" id="3.40.1480.10">
    <property type="entry name" value="MOFRL domain"/>
    <property type="match status" value="1"/>
</dbReference>
<dbReference type="OrthoDB" id="44918at2759"/>
<dbReference type="GO" id="GO:0008887">
    <property type="term" value="F:glycerate kinase activity"/>
    <property type="evidence" value="ECO:0007669"/>
    <property type="project" value="UniProtKB-EC"/>
</dbReference>
<dbReference type="Pfam" id="PF05161">
    <property type="entry name" value="MOFRL"/>
    <property type="match status" value="1"/>
</dbReference>
<accession>W8C5D1</accession>
<dbReference type="InterPro" id="IPR037035">
    <property type="entry name" value="GK-like_C_sf"/>
</dbReference>
<dbReference type="PANTHER" id="PTHR12227:SF0">
    <property type="entry name" value="GLYCERATE KINASE"/>
    <property type="match status" value="1"/>
</dbReference>
<dbReference type="GO" id="GO:0005524">
    <property type="term" value="F:ATP binding"/>
    <property type="evidence" value="ECO:0007669"/>
    <property type="project" value="UniProtKB-KW"/>
</dbReference>
<name>W8C5D1_CERCA</name>
<reference evidence="11" key="3">
    <citation type="submission" date="2020-11" db="EMBL/GenBank/DDBJ databases">
        <authorList>
            <person name="Whitehead M."/>
        </authorList>
    </citation>
    <scope>NUCLEOTIDE SEQUENCE</scope>
    <source>
        <strain evidence="11">EGII</strain>
    </source>
</reference>
<protein>
    <recommendedName>
        <fullName evidence="4">Glycerate kinase</fullName>
        <ecNumber evidence="3">2.7.1.31</ecNumber>
    </recommendedName>
</protein>
<dbReference type="SUPFAM" id="SSF82544">
    <property type="entry name" value="GckA/TtuD-like"/>
    <property type="match status" value="1"/>
</dbReference>
<evidence type="ECO:0000256" key="1">
    <source>
        <dbReference type="ARBA" id="ARBA00000694"/>
    </source>
</evidence>
<keyword evidence="6" id="KW-0547">Nucleotide-binding</keyword>
<evidence type="ECO:0000256" key="6">
    <source>
        <dbReference type="ARBA" id="ARBA00022741"/>
    </source>
</evidence>